<dbReference type="AlphaFoldDB" id="A0A212T940"/>
<dbReference type="GO" id="GO:0005829">
    <property type="term" value="C:cytosol"/>
    <property type="evidence" value="ECO:0007669"/>
    <property type="project" value="TreeGrafter"/>
</dbReference>
<sequence>MIRLGGMKAFGFLSFGHYGGDPSRGGLSARQMLHDALDIAVGADELGVNNASFRVHHFVPQSAAPFPLLAAAAARTQRIEVGTGVIDMRYENPLYLAEEAAALDLLADGRVALGVSRGSPEPADRGWEAFGYTGSTDPRGADIARAKFELFLKAISGEPMARAAEQPYGAPVRPGQGLRVEPHSEDLVRRIWWGAGSRETAESTGRQGLNLMSSTLLTEATGASFGDLQAEQIERYRAAFREAGHTHTPRVSVSRSVFPIVTQQDKMLFGVRGGQDGDQIGIIDGHRSTFGRTYAGEPDELIEQLQADAAVQAADTLMLTIPSQAGVDLNLHILESFAQYVAPALGWKPNTEGPVQGDPVS</sequence>
<dbReference type="Gene3D" id="3.20.20.30">
    <property type="entry name" value="Luciferase-like domain"/>
    <property type="match status" value="1"/>
</dbReference>
<dbReference type="Pfam" id="PF00296">
    <property type="entry name" value="Bac_luciferase"/>
    <property type="match status" value="1"/>
</dbReference>
<dbReference type="InterPro" id="IPR011251">
    <property type="entry name" value="Luciferase-like_dom"/>
</dbReference>
<proteinExistence type="predicted"/>
<reference evidence="2 3" key="1">
    <citation type="submission" date="2017-06" db="EMBL/GenBank/DDBJ databases">
        <authorList>
            <person name="Kim H.J."/>
            <person name="Triplett B.A."/>
        </authorList>
    </citation>
    <scope>NUCLEOTIDE SEQUENCE [LARGE SCALE GENOMIC DNA]</scope>
    <source>
        <strain evidence="2 3">DSM 22179</strain>
    </source>
</reference>
<evidence type="ECO:0000313" key="3">
    <source>
        <dbReference type="Proteomes" id="UP000198122"/>
    </source>
</evidence>
<dbReference type="InterPro" id="IPR036661">
    <property type="entry name" value="Luciferase-like_sf"/>
</dbReference>
<keyword evidence="3" id="KW-1185">Reference proteome</keyword>
<evidence type="ECO:0000313" key="2">
    <source>
        <dbReference type="EMBL" id="SNC62577.1"/>
    </source>
</evidence>
<dbReference type="Proteomes" id="UP000198122">
    <property type="component" value="Unassembled WGS sequence"/>
</dbReference>
<protein>
    <submittedName>
        <fullName evidence="2">Flavin-dependent oxidoreductase, luciferase family (Includes alkanesulfonate monooxygenase SsuD and methylene tetrahydromethanopterin reductase)</fullName>
    </submittedName>
</protein>
<dbReference type="PANTHER" id="PTHR30137:SF15">
    <property type="entry name" value="BLL6902 PROTEIN"/>
    <property type="match status" value="1"/>
</dbReference>
<dbReference type="SUPFAM" id="SSF51679">
    <property type="entry name" value="Bacterial luciferase-like"/>
    <property type="match status" value="1"/>
</dbReference>
<name>A0A212T940_9MICO</name>
<dbReference type="InterPro" id="IPR050766">
    <property type="entry name" value="Bact_Lucif_Oxidored"/>
</dbReference>
<accession>A0A212T940</accession>
<keyword evidence="2" id="KW-0503">Monooxygenase</keyword>
<dbReference type="GO" id="GO:0016705">
    <property type="term" value="F:oxidoreductase activity, acting on paired donors, with incorporation or reduction of molecular oxygen"/>
    <property type="evidence" value="ECO:0007669"/>
    <property type="project" value="InterPro"/>
</dbReference>
<keyword evidence="2" id="KW-0560">Oxidoreductase</keyword>
<dbReference type="EMBL" id="FYEZ01000001">
    <property type="protein sequence ID" value="SNC62577.1"/>
    <property type="molecule type" value="Genomic_DNA"/>
</dbReference>
<feature type="domain" description="Luciferase-like" evidence="1">
    <location>
        <begin position="10"/>
        <end position="262"/>
    </location>
</feature>
<dbReference type="GO" id="GO:0004497">
    <property type="term" value="F:monooxygenase activity"/>
    <property type="evidence" value="ECO:0007669"/>
    <property type="project" value="UniProtKB-KW"/>
</dbReference>
<evidence type="ECO:0000259" key="1">
    <source>
        <dbReference type="Pfam" id="PF00296"/>
    </source>
</evidence>
<dbReference type="PANTHER" id="PTHR30137">
    <property type="entry name" value="LUCIFERASE-LIKE MONOOXYGENASE"/>
    <property type="match status" value="1"/>
</dbReference>
<organism evidence="2 3">
    <name type="scientific">Kytococcus aerolatus</name>
    <dbReference type="NCBI Taxonomy" id="592308"/>
    <lineage>
        <taxon>Bacteria</taxon>
        <taxon>Bacillati</taxon>
        <taxon>Actinomycetota</taxon>
        <taxon>Actinomycetes</taxon>
        <taxon>Micrococcales</taxon>
        <taxon>Kytococcaceae</taxon>
        <taxon>Kytococcus</taxon>
    </lineage>
</organism>
<gene>
    <name evidence="2" type="ORF">SAMN05445756_0726</name>
</gene>
<dbReference type="CDD" id="cd00347">
    <property type="entry name" value="Flavin_utilizing_monoxygenases"/>
    <property type="match status" value="1"/>
</dbReference>